<sequence>MLTLPIVIPNNNKIKVRLNNDIICYNYLDVIIIFNNIVTTNFYLYMFFKIKRRKIKIIYYKSLLKYNNKMIVKE</sequence>
<protein>
    <submittedName>
        <fullName evidence="2">Uncharacterized protein</fullName>
    </submittedName>
</protein>
<name>W7FNL0_PLAFA</name>
<keyword evidence="1" id="KW-0812">Transmembrane</keyword>
<feature type="transmembrane region" description="Helical" evidence="1">
    <location>
        <begin position="27"/>
        <end position="48"/>
    </location>
</feature>
<dbReference type="EMBL" id="KE123509">
    <property type="protein sequence ID" value="EUT80005.1"/>
    <property type="molecule type" value="Genomic_DNA"/>
</dbReference>
<proteinExistence type="predicted"/>
<evidence type="ECO:0000256" key="1">
    <source>
        <dbReference type="SAM" id="Phobius"/>
    </source>
</evidence>
<gene>
    <name evidence="2" type="ORF">PFAG_04645</name>
</gene>
<evidence type="ECO:0000313" key="2">
    <source>
        <dbReference type="EMBL" id="EUT80005.1"/>
    </source>
</evidence>
<organism evidence="2">
    <name type="scientific">Plasmodium falciparum Santa Lucia</name>
    <dbReference type="NCBI Taxonomy" id="478859"/>
    <lineage>
        <taxon>Eukaryota</taxon>
        <taxon>Sar</taxon>
        <taxon>Alveolata</taxon>
        <taxon>Apicomplexa</taxon>
        <taxon>Aconoidasida</taxon>
        <taxon>Haemosporida</taxon>
        <taxon>Plasmodiidae</taxon>
        <taxon>Plasmodium</taxon>
        <taxon>Plasmodium (Laverania)</taxon>
    </lineage>
</organism>
<dbReference type="Proteomes" id="UP000030666">
    <property type="component" value="Unassembled WGS sequence"/>
</dbReference>
<dbReference type="AlphaFoldDB" id="W7FNL0"/>
<keyword evidence="1" id="KW-0472">Membrane</keyword>
<keyword evidence="1" id="KW-1133">Transmembrane helix</keyword>
<reference evidence="2" key="1">
    <citation type="submission" date="2013-02" db="EMBL/GenBank/DDBJ databases">
        <title>The Genome Sequence of Plasmodium falciparum Santa Lucia.</title>
        <authorList>
            <consortium name="The Broad Institute Genome Sequencing Platform"/>
            <consortium name="The Broad Institute Genome Sequencing Center for Infectious Disease"/>
            <person name="Neafsey D."/>
            <person name="Cheeseman I."/>
            <person name="Volkman S."/>
            <person name="Adams J."/>
            <person name="Walker B."/>
            <person name="Young S.K."/>
            <person name="Zeng Q."/>
            <person name="Gargeya S."/>
            <person name="Fitzgerald M."/>
            <person name="Haas B."/>
            <person name="Abouelleil A."/>
            <person name="Alvarado L."/>
            <person name="Arachchi H.M."/>
            <person name="Berlin A.M."/>
            <person name="Chapman S.B."/>
            <person name="Dewar J."/>
            <person name="Goldberg J."/>
            <person name="Griggs A."/>
            <person name="Gujja S."/>
            <person name="Hansen M."/>
            <person name="Howarth C."/>
            <person name="Imamovic A."/>
            <person name="Larimer J."/>
            <person name="McCowan C."/>
            <person name="Murphy C."/>
            <person name="Neiman D."/>
            <person name="Pearson M."/>
            <person name="Priest M."/>
            <person name="Roberts A."/>
            <person name="Saif S."/>
            <person name="Shea T."/>
            <person name="Sisk P."/>
            <person name="Sykes S."/>
            <person name="Wortman J."/>
            <person name="Nusbaum C."/>
            <person name="Birren B."/>
        </authorList>
    </citation>
    <scope>NUCLEOTIDE SEQUENCE [LARGE SCALE GENOMIC DNA]</scope>
    <source>
        <strain evidence="2">Santa Lucia</strain>
    </source>
</reference>
<accession>W7FNL0</accession>